<dbReference type="GO" id="GO:0009435">
    <property type="term" value="P:NAD+ biosynthetic process"/>
    <property type="evidence" value="ECO:0007669"/>
    <property type="project" value="UniProtKB-UniPathway"/>
</dbReference>
<accession>A0A382UV40</accession>
<evidence type="ECO:0000313" key="1">
    <source>
        <dbReference type="EMBL" id="SVD37645.1"/>
    </source>
</evidence>
<dbReference type="GO" id="GO:0051539">
    <property type="term" value="F:4 iron, 4 sulfur cluster binding"/>
    <property type="evidence" value="ECO:0007669"/>
    <property type="project" value="InterPro"/>
</dbReference>
<organism evidence="1">
    <name type="scientific">marine metagenome</name>
    <dbReference type="NCBI Taxonomy" id="408172"/>
    <lineage>
        <taxon>unclassified sequences</taxon>
        <taxon>metagenomes</taxon>
        <taxon>ecological metagenomes</taxon>
    </lineage>
</organism>
<dbReference type="Gene3D" id="3.40.50.10800">
    <property type="entry name" value="NadA-like"/>
    <property type="match status" value="1"/>
</dbReference>
<gene>
    <name evidence="1" type="ORF">METZ01_LOCUS390499</name>
</gene>
<dbReference type="Pfam" id="PF02445">
    <property type="entry name" value="NadA"/>
    <property type="match status" value="1"/>
</dbReference>
<dbReference type="InterPro" id="IPR036094">
    <property type="entry name" value="NadA_sf"/>
</dbReference>
<dbReference type="InterPro" id="IPR003473">
    <property type="entry name" value="NadA"/>
</dbReference>
<dbReference type="GO" id="GO:0008987">
    <property type="term" value="F:quinolinate synthetase A activity"/>
    <property type="evidence" value="ECO:0007669"/>
    <property type="project" value="InterPro"/>
</dbReference>
<reference evidence="1" key="1">
    <citation type="submission" date="2018-05" db="EMBL/GenBank/DDBJ databases">
        <authorList>
            <person name="Lanie J.A."/>
            <person name="Ng W.-L."/>
            <person name="Kazmierczak K.M."/>
            <person name="Andrzejewski T.M."/>
            <person name="Davidsen T.M."/>
            <person name="Wayne K.J."/>
            <person name="Tettelin H."/>
            <person name="Glass J.I."/>
            <person name="Rusch D."/>
            <person name="Podicherti R."/>
            <person name="Tsui H.-C.T."/>
            <person name="Winkler M.E."/>
        </authorList>
    </citation>
    <scope>NUCLEOTIDE SEQUENCE</scope>
</reference>
<feature type="non-terminal residue" evidence="1">
    <location>
        <position position="56"/>
    </location>
</feature>
<dbReference type="UniPathway" id="UPA00253">
    <property type="reaction ID" value="UER00327"/>
</dbReference>
<dbReference type="SUPFAM" id="SSF142754">
    <property type="entry name" value="NadA-like"/>
    <property type="match status" value="1"/>
</dbReference>
<proteinExistence type="predicted"/>
<protein>
    <submittedName>
        <fullName evidence="1">Uncharacterized protein</fullName>
    </submittedName>
</protein>
<dbReference type="AlphaFoldDB" id="A0A382UV40"/>
<sequence>MKIESSIKQALKDNNATLVAHYYVSADIQTLAEETGGIVSDSLEMARFGQNSDADT</sequence>
<name>A0A382UV40_9ZZZZ</name>
<dbReference type="EMBL" id="UINC01146738">
    <property type="protein sequence ID" value="SVD37645.1"/>
    <property type="molecule type" value="Genomic_DNA"/>
</dbReference>